<dbReference type="PANTHER" id="PTHR17224">
    <property type="entry name" value="PEPTIDYL-TRNA HYDROLASE"/>
    <property type="match status" value="1"/>
</dbReference>
<evidence type="ECO:0000256" key="3">
    <source>
        <dbReference type="ARBA" id="ARBA00022801"/>
    </source>
</evidence>
<evidence type="ECO:0000256" key="5">
    <source>
        <dbReference type="ARBA" id="ARBA00038063"/>
    </source>
</evidence>
<proteinExistence type="inferred from homology"/>
<feature type="region of interest" description="Disordered" evidence="6">
    <location>
        <begin position="202"/>
        <end position="254"/>
    </location>
</feature>
<dbReference type="InterPro" id="IPR036416">
    <property type="entry name" value="Pept_tRNA_hydro_sf"/>
</dbReference>
<accession>A0A168NF77</accession>
<dbReference type="EMBL" id="AMYB01000002">
    <property type="protein sequence ID" value="OAD06196.1"/>
    <property type="molecule type" value="Genomic_DNA"/>
</dbReference>
<dbReference type="InterPro" id="IPR018171">
    <property type="entry name" value="Pept_tRNA_hydro_CS"/>
</dbReference>
<gene>
    <name evidence="7" type="ORF">MUCCIDRAFT_78750</name>
</gene>
<evidence type="ECO:0000313" key="7">
    <source>
        <dbReference type="EMBL" id="OAD06196.1"/>
    </source>
</evidence>
<reference evidence="7 8" key="1">
    <citation type="submission" date="2015-06" db="EMBL/GenBank/DDBJ databases">
        <title>Expansion of signal transduction pathways in fungi by whole-genome duplication.</title>
        <authorList>
            <consortium name="DOE Joint Genome Institute"/>
            <person name="Corrochano L.M."/>
            <person name="Kuo A."/>
            <person name="Marcet-Houben M."/>
            <person name="Polaino S."/>
            <person name="Salamov A."/>
            <person name="Villalobos J.M."/>
            <person name="Alvarez M.I."/>
            <person name="Avalos J."/>
            <person name="Benito E.P."/>
            <person name="Benoit I."/>
            <person name="Burger G."/>
            <person name="Camino L.P."/>
            <person name="Canovas D."/>
            <person name="Cerda-Olmedo E."/>
            <person name="Cheng J.-F."/>
            <person name="Dominguez A."/>
            <person name="Elias M."/>
            <person name="Eslava A.P."/>
            <person name="Glaser F."/>
            <person name="Grimwood J."/>
            <person name="Gutierrez G."/>
            <person name="Heitman J."/>
            <person name="Henrissat B."/>
            <person name="Iturriaga E.A."/>
            <person name="Lang B.F."/>
            <person name="Lavin J.L."/>
            <person name="Lee S."/>
            <person name="Li W."/>
            <person name="Lindquist E."/>
            <person name="Lopez-Garcia S."/>
            <person name="Luque E.M."/>
            <person name="Marcos A.T."/>
            <person name="Martin J."/>
            <person name="Mccluskey K."/>
            <person name="Medina H.R."/>
            <person name="Miralles-Duran A."/>
            <person name="Miyazaki A."/>
            <person name="Munoz-Torres E."/>
            <person name="Oguiza J.A."/>
            <person name="Ohm R."/>
            <person name="Olmedo M."/>
            <person name="Orejas M."/>
            <person name="Ortiz-Castellanos L."/>
            <person name="Pisabarro A.G."/>
            <person name="Rodriguez-Romero J."/>
            <person name="Ruiz-Herrera J."/>
            <person name="Ruiz-Vazquez R."/>
            <person name="Sanz C."/>
            <person name="Schackwitz W."/>
            <person name="Schmutz J."/>
            <person name="Shahriari M."/>
            <person name="Shelest E."/>
            <person name="Silva-Franco F."/>
            <person name="Soanes D."/>
            <person name="Syed K."/>
            <person name="Tagua V.G."/>
            <person name="Talbot N.J."/>
            <person name="Thon M."/>
            <person name="De Vries R.P."/>
            <person name="Wiebenga A."/>
            <person name="Yadav J.S."/>
            <person name="Braun E.L."/>
            <person name="Baker S."/>
            <person name="Garre V."/>
            <person name="Horwitz B."/>
            <person name="Torres-Martinez S."/>
            <person name="Idnurm A."/>
            <person name="Herrera-Estrella A."/>
            <person name="Gabaldon T."/>
            <person name="Grigoriev I.V."/>
        </authorList>
    </citation>
    <scope>NUCLEOTIDE SEQUENCE [LARGE SCALE GENOMIC DNA]</scope>
    <source>
        <strain evidence="7 8">CBS 277.49</strain>
    </source>
</reference>
<dbReference type="PANTHER" id="PTHR17224:SF1">
    <property type="entry name" value="PEPTIDYL-TRNA HYDROLASE"/>
    <property type="match status" value="1"/>
</dbReference>
<dbReference type="PROSITE" id="PS01196">
    <property type="entry name" value="PEPT_TRNA_HYDROL_2"/>
    <property type="match status" value="1"/>
</dbReference>
<dbReference type="CDD" id="cd00462">
    <property type="entry name" value="PTH"/>
    <property type="match status" value="1"/>
</dbReference>
<feature type="compositionally biased region" description="Polar residues" evidence="6">
    <location>
        <begin position="245"/>
        <end position="254"/>
    </location>
</feature>
<dbReference type="NCBIfam" id="TIGR00447">
    <property type="entry name" value="pth"/>
    <property type="match status" value="1"/>
</dbReference>
<dbReference type="Proteomes" id="UP000077051">
    <property type="component" value="Unassembled WGS sequence"/>
</dbReference>
<keyword evidence="3" id="KW-0378">Hydrolase</keyword>
<keyword evidence="4" id="KW-0694">RNA-binding</keyword>
<dbReference type="Gene3D" id="3.40.50.1470">
    <property type="entry name" value="Peptidyl-tRNA hydrolase"/>
    <property type="match status" value="1"/>
</dbReference>
<keyword evidence="2" id="KW-0820">tRNA-binding</keyword>
<dbReference type="SUPFAM" id="SSF53178">
    <property type="entry name" value="Peptidyl-tRNA hydrolase-like"/>
    <property type="match status" value="1"/>
</dbReference>
<dbReference type="Pfam" id="PF01195">
    <property type="entry name" value="Pept_tRNA_hydro"/>
    <property type="match status" value="1"/>
</dbReference>
<dbReference type="InterPro" id="IPR001328">
    <property type="entry name" value="Pept_tRNA_hydro"/>
</dbReference>
<dbReference type="GO" id="GO:0000049">
    <property type="term" value="F:tRNA binding"/>
    <property type="evidence" value="ECO:0007669"/>
    <property type="project" value="UniProtKB-KW"/>
</dbReference>
<dbReference type="VEuPathDB" id="FungiDB:MUCCIDRAFT_78750"/>
<evidence type="ECO:0000313" key="8">
    <source>
        <dbReference type="Proteomes" id="UP000077051"/>
    </source>
</evidence>
<keyword evidence="8" id="KW-1185">Reference proteome</keyword>
<evidence type="ECO:0000256" key="1">
    <source>
        <dbReference type="ARBA" id="ARBA00013260"/>
    </source>
</evidence>
<dbReference type="EC" id="3.1.1.29" evidence="1"/>
<dbReference type="AlphaFoldDB" id="A0A168NF77"/>
<comment type="caution">
    <text evidence="7">The sequence shown here is derived from an EMBL/GenBank/DDBJ whole genome shotgun (WGS) entry which is preliminary data.</text>
</comment>
<evidence type="ECO:0000256" key="4">
    <source>
        <dbReference type="ARBA" id="ARBA00022884"/>
    </source>
</evidence>
<evidence type="ECO:0000256" key="2">
    <source>
        <dbReference type="ARBA" id="ARBA00022555"/>
    </source>
</evidence>
<dbReference type="GO" id="GO:0004045">
    <property type="term" value="F:peptidyl-tRNA hydrolase activity"/>
    <property type="evidence" value="ECO:0007669"/>
    <property type="project" value="UniProtKB-EC"/>
</dbReference>
<comment type="similarity">
    <text evidence="5">Belongs to the PTH family.</text>
</comment>
<protein>
    <recommendedName>
        <fullName evidence="1">peptidyl-tRNA hydrolase</fullName>
        <ecNumber evidence="1">3.1.1.29</ecNumber>
    </recommendedName>
</protein>
<dbReference type="STRING" id="747725.A0A168NF77"/>
<organism evidence="7 8">
    <name type="scientific">Mucor lusitanicus CBS 277.49</name>
    <dbReference type="NCBI Taxonomy" id="747725"/>
    <lineage>
        <taxon>Eukaryota</taxon>
        <taxon>Fungi</taxon>
        <taxon>Fungi incertae sedis</taxon>
        <taxon>Mucoromycota</taxon>
        <taxon>Mucoromycotina</taxon>
        <taxon>Mucoromycetes</taxon>
        <taxon>Mucorales</taxon>
        <taxon>Mucorineae</taxon>
        <taxon>Mucoraceae</taxon>
        <taxon>Mucor</taxon>
    </lineage>
</organism>
<evidence type="ECO:0000256" key="6">
    <source>
        <dbReference type="SAM" id="MobiDB-lite"/>
    </source>
</evidence>
<sequence>MSTKILLVGLGNKTLPNTRHNVGMMVLDSIASKLNLTWSQNKSWKSDITEATVRVEAKHEIKEYQVTLLKPRKLMNISGSCVAQAVKDLGISLQNLYVFHDDMQRDLGKVNLKGNGSANGHNGIKSVIENLKTNEFKRVRIGIGRPPADIDDRSYDVVAGFVLSKFTQSEMSKLEDVVYPMWTKNQGLELLCDKGQLFKPPKVKNKKKAVDPSQWEKNQQKKQVVDQAPPASPSLDTAVAAASDAGSNEIKQAA</sequence>
<name>A0A168NF77_MUCCL</name>
<dbReference type="OrthoDB" id="1711136at2759"/>